<proteinExistence type="predicted"/>
<comment type="cofactor">
    <cofactor evidence="1">
        <name>FAD</name>
        <dbReference type="ChEBI" id="CHEBI:57692"/>
    </cofactor>
</comment>
<evidence type="ECO:0000259" key="6">
    <source>
        <dbReference type="Pfam" id="PF00890"/>
    </source>
</evidence>
<dbReference type="InterPro" id="IPR050315">
    <property type="entry name" value="FAD-oxidoreductase_2"/>
</dbReference>
<dbReference type="GO" id="GO:0033765">
    <property type="term" value="F:steroid dehydrogenase activity, acting on the CH-CH group of donors"/>
    <property type="evidence" value="ECO:0007669"/>
    <property type="project" value="UniProtKB-ARBA"/>
</dbReference>
<organism evidence="7 8">
    <name type="scientific">Slackia isoflavoniconvertens</name>
    <dbReference type="NCBI Taxonomy" id="572010"/>
    <lineage>
        <taxon>Bacteria</taxon>
        <taxon>Bacillati</taxon>
        <taxon>Actinomycetota</taxon>
        <taxon>Coriobacteriia</taxon>
        <taxon>Eggerthellales</taxon>
        <taxon>Eggerthellaceae</taxon>
        <taxon>Slackia</taxon>
    </lineage>
</organism>
<evidence type="ECO:0000256" key="5">
    <source>
        <dbReference type="SAM" id="MobiDB-lite"/>
    </source>
</evidence>
<keyword evidence="4" id="KW-0560">Oxidoreductase</keyword>
<evidence type="ECO:0000256" key="2">
    <source>
        <dbReference type="ARBA" id="ARBA00022630"/>
    </source>
</evidence>
<dbReference type="SUPFAM" id="SSF56425">
    <property type="entry name" value="Succinate dehydrogenase/fumarate reductase flavoprotein, catalytic domain"/>
    <property type="match status" value="1"/>
</dbReference>
<dbReference type="InterPro" id="IPR006311">
    <property type="entry name" value="TAT_signal"/>
</dbReference>
<keyword evidence="3" id="KW-0274">FAD</keyword>
<keyword evidence="2" id="KW-0285">Flavoprotein</keyword>
<reference evidence="8" key="1">
    <citation type="submission" date="2018-05" db="EMBL/GenBank/DDBJ databases">
        <title>Genome Sequencing of selected type strains of the family Eggerthellaceae.</title>
        <authorList>
            <person name="Danylec N."/>
            <person name="Stoll D.A."/>
            <person name="Doetsch A."/>
            <person name="Huch M."/>
        </authorList>
    </citation>
    <scope>NUCLEOTIDE SEQUENCE [LARGE SCALE GENOMIC DNA]</scope>
    <source>
        <strain evidence="8">DSM 22006</strain>
    </source>
</reference>
<feature type="compositionally biased region" description="Low complexity" evidence="5">
    <location>
        <begin position="58"/>
        <end position="72"/>
    </location>
</feature>
<accession>A0A3N0IJ49</accession>
<dbReference type="Proteomes" id="UP000271472">
    <property type="component" value="Unassembled WGS sequence"/>
</dbReference>
<dbReference type="RefSeq" id="WP_123218807.1">
    <property type="nucleotide sequence ID" value="NZ_JACHYQ010000001.1"/>
</dbReference>
<dbReference type="NCBIfam" id="TIGR01409">
    <property type="entry name" value="TAT_signal_seq"/>
    <property type="match status" value="1"/>
</dbReference>
<dbReference type="PROSITE" id="PS51318">
    <property type="entry name" value="TAT"/>
    <property type="match status" value="1"/>
</dbReference>
<evidence type="ECO:0000313" key="8">
    <source>
        <dbReference type="Proteomes" id="UP000271472"/>
    </source>
</evidence>
<feature type="region of interest" description="Disordered" evidence="5">
    <location>
        <begin position="44"/>
        <end position="72"/>
    </location>
</feature>
<dbReference type="InterPro" id="IPR019546">
    <property type="entry name" value="TAT_signal_bac_arc"/>
</dbReference>
<dbReference type="EMBL" id="QIBZ01000002">
    <property type="protein sequence ID" value="RNM37008.1"/>
    <property type="molecule type" value="Genomic_DNA"/>
</dbReference>
<dbReference type="SUPFAM" id="SSF51905">
    <property type="entry name" value="FAD/NAD(P)-binding domain"/>
    <property type="match status" value="1"/>
</dbReference>
<dbReference type="InterPro" id="IPR003953">
    <property type="entry name" value="FAD-dep_OxRdtase_2_FAD-bd"/>
</dbReference>
<dbReference type="GeneID" id="98662611"/>
<dbReference type="InterPro" id="IPR027477">
    <property type="entry name" value="Succ_DH/fumarate_Rdtase_cat_sf"/>
</dbReference>
<evidence type="ECO:0000313" key="7">
    <source>
        <dbReference type="EMBL" id="RNM37008.1"/>
    </source>
</evidence>
<name>A0A3N0IJ49_9ACTN</name>
<dbReference type="Gene3D" id="3.90.700.10">
    <property type="entry name" value="Succinate dehydrogenase/fumarate reductase flavoprotein, catalytic domain"/>
    <property type="match status" value="1"/>
</dbReference>
<dbReference type="OrthoDB" id="3169607at2"/>
<dbReference type="PANTHER" id="PTHR43400">
    <property type="entry name" value="FUMARATE REDUCTASE"/>
    <property type="match status" value="1"/>
</dbReference>
<gene>
    <name evidence="7" type="ORF">DMP05_01225</name>
</gene>
<sequence>MAIDEKSLEDFGKLRGKIDISRRGFLKNAGVVVAGAAGAAALAGCSSPKTASSDKSEGGSSTNASSGASAYAGNEGKTMGEVLGAGWLGEEPEIAASDIAETKTCDIVVCGAGHAGTATARRAAEKGANVIVVETQTEADFAVLGNDIGHLNSSWQTERHGIPSYDVVDFMNEYQICGAGRVEPTLLSDFANRSGEAFDWFIDNFTEEEKAQIVPLNWPVPDGYDYKKGMFHSYVGTANFGEGVSLKDALIRSQDIAKEAGVEFLYETTGVKLVHNDDNTEVTGIICQQGDKYVEIDAKAVVLCCGDIGSNSEMYNAICAENYWLGEFTDCKAMSGRDGSGIAMAMRMGAKVEIGTGGDMGSHAAFPMSPLEACETIWLNKYGKRFCNEGLGGPLMSGCTPARQPGDILYSIWDADWKPMLLNQIAGHLALKYWDDDTINKIDGYMQAAEQAGKDGSDESGKYLYCADTIEELCDYMGMEEGVKKQVVAAVADWNAAIEAGADMKFGRDVNTMYPIIKAPFYGFAGSKRVGGGSLVSTSGLLVTGDQQVQGQGFEPIKGLYACGNTEGGRFPMGYNGIMNGVSIGMCLTLGYTLGEFLATGDLDEATTLGLNNAEPKQSDKGMPGPPPAA</sequence>
<dbReference type="AlphaFoldDB" id="A0A3N0IJ49"/>
<dbReference type="PANTHER" id="PTHR43400:SF7">
    <property type="entry name" value="FAD-DEPENDENT OXIDOREDUCTASE 2 FAD BINDING DOMAIN-CONTAINING PROTEIN"/>
    <property type="match status" value="1"/>
</dbReference>
<dbReference type="Pfam" id="PF00890">
    <property type="entry name" value="FAD_binding_2"/>
    <property type="match status" value="1"/>
</dbReference>
<dbReference type="InterPro" id="IPR036188">
    <property type="entry name" value="FAD/NAD-bd_sf"/>
</dbReference>
<protein>
    <recommendedName>
        <fullName evidence="6">FAD-dependent oxidoreductase 2 FAD-binding domain-containing protein</fullName>
    </recommendedName>
</protein>
<feature type="domain" description="FAD-dependent oxidoreductase 2 FAD-binding" evidence="6">
    <location>
        <begin position="106"/>
        <end position="571"/>
    </location>
</feature>
<dbReference type="Gene3D" id="3.50.50.60">
    <property type="entry name" value="FAD/NAD(P)-binding domain"/>
    <property type="match status" value="1"/>
</dbReference>
<evidence type="ECO:0000256" key="3">
    <source>
        <dbReference type="ARBA" id="ARBA00022827"/>
    </source>
</evidence>
<evidence type="ECO:0000256" key="4">
    <source>
        <dbReference type="ARBA" id="ARBA00023002"/>
    </source>
</evidence>
<keyword evidence="8" id="KW-1185">Reference proteome</keyword>
<evidence type="ECO:0000256" key="1">
    <source>
        <dbReference type="ARBA" id="ARBA00001974"/>
    </source>
</evidence>
<comment type="caution">
    <text evidence="7">The sequence shown here is derived from an EMBL/GenBank/DDBJ whole genome shotgun (WGS) entry which is preliminary data.</text>
</comment>